<accession>A0A1G9KJK1</accession>
<dbReference type="OrthoDB" id="9764953at2"/>
<feature type="domain" description="Phospholipase/carboxylesterase/thioesterase" evidence="3">
    <location>
        <begin position="133"/>
        <end position="240"/>
    </location>
</feature>
<dbReference type="Proteomes" id="UP000198901">
    <property type="component" value="Unassembled WGS sequence"/>
</dbReference>
<dbReference type="EMBL" id="FNGS01000002">
    <property type="protein sequence ID" value="SDL49766.1"/>
    <property type="molecule type" value="Genomic_DNA"/>
</dbReference>
<keyword evidence="1 2" id="KW-0732">Signal</keyword>
<keyword evidence="4" id="KW-0378">Hydrolase</keyword>
<dbReference type="PANTHER" id="PTHR43037">
    <property type="entry name" value="UNNAMED PRODUCT-RELATED"/>
    <property type="match status" value="1"/>
</dbReference>
<evidence type="ECO:0000313" key="4">
    <source>
        <dbReference type="EMBL" id="SDL49766.1"/>
    </source>
</evidence>
<dbReference type="AlphaFoldDB" id="A0A1G9KJK1"/>
<dbReference type="Gene3D" id="3.40.50.1820">
    <property type="entry name" value="alpha/beta hydrolase"/>
    <property type="match status" value="1"/>
</dbReference>
<protein>
    <submittedName>
        <fullName evidence="4">Alpha/beta hydrolase family protein</fullName>
    </submittedName>
</protein>
<gene>
    <name evidence="4" type="ORF">SAMN04488090_1042</name>
</gene>
<dbReference type="STRING" id="563176.SAMN04488090_1042"/>
<keyword evidence="5" id="KW-1185">Reference proteome</keyword>
<feature type="chain" id="PRO_5011724587" evidence="2">
    <location>
        <begin position="19"/>
        <end position="259"/>
    </location>
</feature>
<dbReference type="InterPro" id="IPR029058">
    <property type="entry name" value="AB_hydrolase_fold"/>
</dbReference>
<dbReference type="Pfam" id="PF02230">
    <property type="entry name" value="Abhydrolase_2"/>
    <property type="match status" value="1"/>
</dbReference>
<feature type="signal peptide" evidence="2">
    <location>
        <begin position="1"/>
        <end position="18"/>
    </location>
</feature>
<evidence type="ECO:0000256" key="1">
    <source>
        <dbReference type="ARBA" id="ARBA00022729"/>
    </source>
</evidence>
<evidence type="ECO:0000259" key="3">
    <source>
        <dbReference type="Pfam" id="PF02230"/>
    </source>
</evidence>
<dbReference type="RefSeq" id="WP_093198688.1">
    <property type="nucleotide sequence ID" value="NZ_FNGS01000002.1"/>
</dbReference>
<organism evidence="4 5">
    <name type="scientific">Siphonobacter aquaeclarae</name>
    <dbReference type="NCBI Taxonomy" id="563176"/>
    <lineage>
        <taxon>Bacteria</taxon>
        <taxon>Pseudomonadati</taxon>
        <taxon>Bacteroidota</taxon>
        <taxon>Cytophagia</taxon>
        <taxon>Cytophagales</taxon>
        <taxon>Cytophagaceae</taxon>
        <taxon>Siphonobacter</taxon>
    </lineage>
</organism>
<dbReference type="InterPro" id="IPR003140">
    <property type="entry name" value="PLipase/COase/thioEstase"/>
</dbReference>
<dbReference type="SUPFAM" id="SSF53474">
    <property type="entry name" value="alpha/beta-Hydrolases"/>
    <property type="match status" value="1"/>
</dbReference>
<dbReference type="GO" id="GO:0016787">
    <property type="term" value="F:hydrolase activity"/>
    <property type="evidence" value="ECO:0007669"/>
    <property type="project" value="UniProtKB-KW"/>
</dbReference>
<reference evidence="4 5" key="1">
    <citation type="submission" date="2016-10" db="EMBL/GenBank/DDBJ databases">
        <authorList>
            <person name="de Groot N.N."/>
        </authorList>
    </citation>
    <scope>NUCLEOTIDE SEQUENCE [LARGE SCALE GENOMIC DNA]</scope>
    <source>
        <strain evidence="4 5">DSM 21668</strain>
    </source>
</reference>
<evidence type="ECO:0000256" key="2">
    <source>
        <dbReference type="SAM" id="SignalP"/>
    </source>
</evidence>
<sequence length="259" mass="29631">MRYLLLSACLLFALTISAQQNDFQKKEYIHSDGKKLPYRILFPENYDPHRKYPLVLFLHGAGERGTDNEKQLTHGSSLFLKNRSAFPAIVVFPQCPPESYWASVKIDRSTSPIRLDFDYSREPNWPLVSAMEVVRSLMKDEGVDKKRIYIVGLSMGGMGTFEAVYRHPKLFAAAVPICGGGDTQRYEKVKTSFRVFHGDADQVVGVDQSRKMVDALQKLGNDVTYKEYPGVNHNSWDNAFAEPDFLSWLFSHARRKARW</sequence>
<name>A0A1G9KJK1_9BACT</name>
<evidence type="ECO:0000313" key="5">
    <source>
        <dbReference type="Proteomes" id="UP000198901"/>
    </source>
</evidence>
<dbReference type="PANTHER" id="PTHR43037:SF1">
    <property type="entry name" value="BLL1128 PROTEIN"/>
    <property type="match status" value="1"/>
</dbReference>
<dbReference type="InterPro" id="IPR050955">
    <property type="entry name" value="Plant_Biomass_Hydrol_Est"/>
</dbReference>
<proteinExistence type="predicted"/>